<comment type="similarity">
    <text evidence="1 3">Belongs to the type-B carboxylesterase/lipase family.</text>
</comment>
<evidence type="ECO:0000259" key="4">
    <source>
        <dbReference type="Pfam" id="PF00135"/>
    </source>
</evidence>
<feature type="domain" description="Carboxylesterase type B" evidence="4">
    <location>
        <begin position="31"/>
        <end position="479"/>
    </location>
</feature>
<dbReference type="GO" id="GO:0016787">
    <property type="term" value="F:hydrolase activity"/>
    <property type="evidence" value="ECO:0007669"/>
    <property type="project" value="UniProtKB-KW"/>
</dbReference>
<keyword evidence="3" id="KW-0732">Signal</keyword>
<reference evidence="6" key="1">
    <citation type="submission" date="2016-06" db="EMBL/GenBank/DDBJ databases">
        <authorList>
            <person name="Varghese N."/>
            <person name="Submissions Spin"/>
        </authorList>
    </citation>
    <scope>NUCLEOTIDE SEQUENCE [LARGE SCALE GENOMIC DNA]</scope>
    <source>
        <strain evidence="6">DSM 43363</strain>
    </source>
</reference>
<dbReference type="Pfam" id="PF00135">
    <property type="entry name" value="COesterase"/>
    <property type="match status" value="1"/>
</dbReference>
<dbReference type="Proteomes" id="UP000199343">
    <property type="component" value="Unassembled WGS sequence"/>
</dbReference>
<dbReference type="STRING" id="47871.GA0070608_5232"/>
<dbReference type="Gene3D" id="3.40.50.1820">
    <property type="entry name" value="alpha/beta hydrolase"/>
    <property type="match status" value="1"/>
</dbReference>
<dbReference type="OrthoDB" id="3199405at2"/>
<dbReference type="AlphaFoldDB" id="A0A1C6W300"/>
<dbReference type="RefSeq" id="WP_091631060.1">
    <property type="nucleotide sequence ID" value="NZ_FMIC01000002.1"/>
</dbReference>
<evidence type="ECO:0000313" key="6">
    <source>
        <dbReference type="Proteomes" id="UP000199343"/>
    </source>
</evidence>
<evidence type="ECO:0000256" key="3">
    <source>
        <dbReference type="RuleBase" id="RU361235"/>
    </source>
</evidence>
<evidence type="ECO:0000256" key="1">
    <source>
        <dbReference type="ARBA" id="ARBA00005964"/>
    </source>
</evidence>
<name>A0A1C6W300_9ACTN</name>
<protein>
    <recommendedName>
        <fullName evidence="3">Carboxylic ester hydrolase</fullName>
        <ecNumber evidence="3">3.1.1.-</ecNumber>
    </recommendedName>
</protein>
<dbReference type="InterPro" id="IPR029058">
    <property type="entry name" value="AB_hydrolase_fold"/>
</dbReference>
<sequence>MRILTTIVTVVALLALPAPAAATPATPATPRTVRTDTGWIAGTVRGDHRVFQGIPYAAAPVGELRWRSPQAVEPWAGVRDATRPGDRCAQTADIWGLPASDSEDCLYLNVTAPRDAAPRRPKPVLVWLHGGSLTKGAGSDYDVTRLATRGDVVVVTLNYRLGIFGFFGHPGLPDAGAFGVEDQQAALRWVRRNAAAFGGDPGNVTLAGESAGSHSVCAQLASPAAAGLFHRAITQSSPCWGQDDLPKVMDVPLWVPASAHAGHGQLVADQLTCPDVSCLRGKSVSELLAQPALPLPGYGNVVLPEDPAKVFAEGRFHRVPVLSGITRDEGTMFASLVYPKLTAAQYVDGVTQIFGDRAPAVLAAYPPGDVPTQAAAALMSDQDWARSARDTDDLLARHVPVYSYEFLDRTAPPLFPYPDDQVRPLASHGSELPFLFDPSWESAPLTDRQRRLGDLMIGYWARFAATGNPNGHGLPSWRHHPYVQGLDLDRVGRFDRTAAHRLTFWDGL</sequence>
<proteinExistence type="inferred from homology"/>
<dbReference type="PROSITE" id="PS00122">
    <property type="entry name" value="CARBOXYLESTERASE_B_1"/>
    <property type="match status" value="1"/>
</dbReference>
<dbReference type="EC" id="3.1.1.-" evidence="3"/>
<evidence type="ECO:0000313" key="5">
    <source>
        <dbReference type="EMBL" id="SCL72886.1"/>
    </source>
</evidence>
<dbReference type="EMBL" id="FMIC01000002">
    <property type="protein sequence ID" value="SCL72886.1"/>
    <property type="molecule type" value="Genomic_DNA"/>
</dbReference>
<feature type="chain" id="PRO_5039752381" description="Carboxylic ester hydrolase" evidence="3">
    <location>
        <begin position="21"/>
        <end position="508"/>
    </location>
</feature>
<evidence type="ECO:0000256" key="2">
    <source>
        <dbReference type="ARBA" id="ARBA00022801"/>
    </source>
</evidence>
<dbReference type="InterPro" id="IPR019826">
    <property type="entry name" value="Carboxylesterase_B_AS"/>
</dbReference>
<dbReference type="InterPro" id="IPR002018">
    <property type="entry name" value="CarbesteraseB"/>
</dbReference>
<keyword evidence="2 3" id="KW-0378">Hydrolase</keyword>
<dbReference type="SUPFAM" id="SSF53474">
    <property type="entry name" value="alpha/beta-Hydrolases"/>
    <property type="match status" value="1"/>
</dbReference>
<dbReference type="PANTHER" id="PTHR11559">
    <property type="entry name" value="CARBOXYLESTERASE"/>
    <property type="match status" value="1"/>
</dbReference>
<gene>
    <name evidence="5" type="ORF">GA0070608_5232</name>
</gene>
<feature type="signal peptide" evidence="3">
    <location>
        <begin position="1"/>
        <end position="20"/>
    </location>
</feature>
<accession>A0A1C6W300</accession>
<dbReference type="InterPro" id="IPR050309">
    <property type="entry name" value="Type-B_Carboxylest/Lipase"/>
</dbReference>
<organism evidence="5 6">
    <name type="scientific">Micromonospora peucetia</name>
    <dbReference type="NCBI Taxonomy" id="47871"/>
    <lineage>
        <taxon>Bacteria</taxon>
        <taxon>Bacillati</taxon>
        <taxon>Actinomycetota</taxon>
        <taxon>Actinomycetes</taxon>
        <taxon>Micromonosporales</taxon>
        <taxon>Micromonosporaceae</taxon>
        <taxon>Micromonospora</taxon>
    </lineage>
</organism>